<dbReference type="AlphaFoldDB" id="A0AAD8BEV2"/>
<sequence length="111" mass="12896">MPNPFFHDTIRSDKKSLFLDGEENKRKKKKVGDAREMRTAVSSAVSRWSRRSVTYRKEDIPASFATRVLFTSRPGTRLSKKGEEPRVIVGRARDSPRQTLRGRLSERTFRK</sequence>
<feature type="region of interest" description="Disordered" evidence="1">
    <location>
        <begin position="75"/>
        <end position="111"/>
    </location>
</feature>
<dbReference type="Proteomes" id="UP001233172">
    <property type="component" value="Unassembled WGS sequence"/>
</dbReference>
<gene>
    <name evidence="2" type="ORF">Bpfe_017225</name>
</gene>
<evidence type="ECO:0000313" key="2">
    <source>
        <dbReference type="EMBL" id="KAK0053294.1"/>
    </source>
</evidence>
<evidence type="ECO:0000256" key="1">
    <source>
        <dbReference type="SAM" id="MobiDB-lite"/>
    </source>
</evidence>
<dbReference type="EMBL" id="JASAOG010000087">
    <property type="protein sequence ID" value="KAK0053294.1"/>
    <property type="molecule type" value="Genomic_DNA"/>
</dbReference>
<accession>A0AAD8BEV2</accession>
<keyword evidence="3" id="KW-1185">Reference proteome</keyword>
<organism evidence="2 3">
    <name type="scientific">Biomphalaria pfeifferi</name>
    <name type="common">Bloodfluke planorb</name>
    <name type="synonym">Freshwater snail</name>
    <dbReference type="NCBI Taxonomy" id="112525"/>
    <lineage>
        <taxon>Eukaryota</taxon>
        <taxon>Metazoa</taxon>
        <taxon>Spiralia</taxon>
        <taxon>Lophotrochozoa</taxon>
        <taxon>Mollusca</taxon>
        <taxon>Gastropoda</taxon>
        <taxon>Heterobranchia</taxon>
        <taxon>Euthyneura</taxon>
        <taxon>Panpulmonata</taxon>
        <taxon>Hygrophila</taxon>
        <taxon>Lymnaeoidea</taxon>
        <taxon>Planorbidae</taxon>
        <taxon>Biomphalaria</taxon>
    </lineage>
</organism>
<proteinExistence type="predicted"/>
<protein>
    <submittedName>
        <fullName evidence="2">Uncharacterized protein</fullName>
    </submittedName>
</protein>
<name>A0AAD8BEV2_BIOPF</name>
<comment type="caution">
    <text evidence="2">The sequence shown here is derived from an EMBL/GenBank/DDBJ whole genome shotgun (WGS) entry which is preliminary data.</text>
</comment>
<reference evidence="2" key="2">
    <citation type="submission" date="2023-04" db="EMBL/GenBank/DDBJ databases">
        <authorList>
            <person name="Bu L."/>
            <person name="Lu L."/>
            <person name="Laidemitt M.R."/>
            <person name="Zhang S.M."/>
            <person name="Mutuku M."/>
            <person name="Mkoji G."/>
            <person name="Steinauer M."/>
            <person name="Loker E.S."/>
        </authorList>
    </citation>
    <scope>NUCLEOTIDE SEQUENCE</scope>
    <source>
        <strain evidence="2">KasaAsao</strain>
        <tissue evidence="2">Whole Snail</tissue>
    </source>
</reference>
<reference evidence="2" key="1">
    <citation type="journal article" date="2023" name="PLoS Negl. Trop. Dis.">
        <title>A genome sequence for Biomphalaria pfeifferi, the major vector snail for the human-infecting parasite Schistosoma mansoni.</title>
        <authorList>
            <person name="Bu L."/>
            <person name="Lu L."/>
            <person name="Laidemitt M.R."/>
            <person name="Zhang S.M."/>
            <person name="Mutuku M."/>
            <person name="Mkoji G."/>
            <person name="Steinauer M."/>
            <person name="Loker E.S."/>
        </authorList>
    </citation>
    <scope>NUCLEOTIDE SEQUENCE</scope>
    <source>
        <strain evidence="2">KasaAsao</strain>
    </source>
</reference>
<evidence type="ECO:0000313" key="3">
    <source>
        <dbReference type="Proteomes" id="UP001233172"/>
    </source>
</evidence>
<feature type="compositionally biased region" description="Basic and acidic residues" evidence="1">
    <location>
        <begin position="80"/>
        <end position="96"/>
    </location>
</feature>